<feature type="region of interest" description="Disordered" evidence="1">
    <location>
        <begin position="1"/>
        <end position="43"/>
    </location>
</feature>
<evidence type="ECO:0000313" key="2">
    <source>
        <dbReference type="EMBL" id="CAB1443535.1"/>
    </source>
</evidence>
<feature type="region of interest" description="Disordered" evidence="1">
    <location>
        <begin position="64"/>
        <end position="113"/>
    </location>
</feature>
<accession>A0A9N7YZ42</accession>
<sequence>MHGGSGRGGGIRVGDAGLGVGGGGGDEDEEEESFCLHGGNLPGQPRHICEMVKSCSVEDVAAEMETSMSREHEERDAHTFNRESNTAYGRRHMTKPQNVKEEEESDDHLSSSI</sequence>
<organism evidence="2 3">
    <name type="scientific">Pleuronectes platessa</name>
    <name type="common">European plaice</name>
    <dbReference type="NCBI Taxonomy" id="8262"/>
    <lineage>
        <taxon>Eukaryota</taxon>
        <taxon>Metazoa</taxon>
        <taxon>Chordata</taxon>
        <taxon>Craniata</taxon>
        <taxon>Vertebrata</taxon>
        <taxon>Euteleostomi</taxon>
        <taxon>Actinopterygii</taxon>
        <taxon>Neopterygii</taxon>
        <taxon>Teleostei</taxon>
        <taxon>Neoteleostei</taxon>
        <taxon>Acanthomorphata</taxon>
        <taxon>Carangaria</taxon>
        <taxon>Pleuronectiformes</taxon>
        <taxon>Pleuronectoidei</taxon>
        <taxon>Pleuronectidae</taxon>
        <taxon>Pleuronectes</taxon>
    </lineage>
</organism>
<name>A0A9N7YZ42_PLEPL</name>
<dbReference type="AlphaFoldDB" id="A0A9N7YZ42"/>
<dbReference type="Proteomes" id="UP001153269">
    <property type="component" value="Unassembled WGS sequence"/>
</dbReference>
<dbReference type="EMBL" id="CADEAL010003124">
    <property type="protein sequence ID" value="CAB1443535.1"/>
    <property type="molecule type" value="Genomic_DNA"/>
</dbReference>
<feature type="compositionally biased region" description="Gly residues" evidence="1">
    <location>
        <begin position="1"/>
        <end position="24"/>
    </location>
</feature>
<gene>
    <name evidence="2" type="ORF">PLEPLA_LOCUS31251</name>
</gene>
<feature type="compositionally biased region" description="Basic and acidic residues" evidence="1">
    <location>
        <begin position="68"/>
        <end position="81"/>
    </location>
</feature>
<evidence type="ECO:0000256" key="1">
    <source>
        <dbReference type="SAM" id="MobiDB-lite"/>
    </source>
</evidence>
<keyword evidence="3" id="KW-1185">Reference proteome</keyword>
<proteinExistence type="predicted"/>
<protein>
    <submittedName>
        <fullName evidence="2">Uncharacterized protein</fullName>
    </submittedName>
</protein>
<reference evidence="2" key="1">
    <citation type="submission" date="2020-03" db="EMBL/GenBank/DDBJ databases">
        <authorList>
            <person name="Weist P."/>
        </authorList>
    </citation>
    <scope>NUCLEOTIDE SEQUENCE</scope>
</reference>
<comment type="caution">
    <text evidence="2">The sequence shown here is derived from an EMBL/GenBank/DDBJ whole genome shotgun (WGS) entry which is preliminary data.</text>
</comment>
<evidence type="ECO:0000313" key="3">
    <source>
        <dbReference type="Proteomes" id="UP001153269"/>
    </source>
</evidence>